<comment type="caution">
    <text evidence="1">The sequence shown here is derived from an EMBL/GenBank/DDBJ whole genome shotgun (WGS) entry which is preliminary data.</text>
</comment>
<organism evidence="1 2">
    <name type="scientific">Psophocarpus tetragonolobus</name>
    <name type="common">Winged bean</name>
    <name type="synonym">Dolichos tetragonolobus</name>
    <dbReference type="NCBI Taxonomy" id="3891"/>
    <lineage>
        <taxon>Eukaryota</taxon>
        <taxon>Viridiplantae</taxon>
        <taxon>Streptophyta</taxon>
        <taxon>Embryophyta</taxon>
        <taxon>Tracheophyta</taxon>
        <taxon>Spermatophyta</taxon>
        <taxon>Magnoliopsida</taxon>
        <taxon>eudicotyledons</taxon>
        <taxon>Gunneridae</taxon>
        <taxon>Pentapetalae</taxon>
        <taxon>rosids</taxon>
        <taxon>fabids</taxon>
        <taxon>Fabales</taxon>
        <taxon>Fabaceae</taxon>
        <taxon>Papilionoideae</taxon>
        <taxon>50 kb inversion clade</taxon>
        <taxon>NPAAA clade</taxon>
        <taxon>indigoferoid/millettioid clade</taxon>
        <taxon>Phaseoleae</taxon>
        <taxon>Psophocarpus</taxon>
    </lineage>
</organism>
<sequence>MHARLYPMVPSDLHLAVQLTLEKWLGAGDFGSWKLNGWLEWGMGIWVGLMDVLRAAWFGDRDFGDIVGRGCGFGKFSYEKKRCYGIGIRPLIVVATGVGGGCGLIGSGVSYLGVHGLVSPSPQFQQMSTSHDPNAMHMPTSKIQLNLLSRKHPDA</sequence>
<keyword evidence="2" id="KW-1185">Reference proteome</keyword>
<evidence type="ECO:0000313" key="1">
    <source>
        <dbReference type="EMBL" id="KAK7406731.1"/>
    </source>
</evidence>
<evidence type="ECO:0000313" key="2">
    <source>
        <dbReference type="Proteomes" id="UP001386955"/>
    </source>
</evidence>
<name>A0AAN9XTP2_PSOTE</name>
<proteinExistence type="predicted"/>
<reference evidence="1 2" key="1">
    <citation type="submission" date="2024-01" db="EMBL/GenBank/DDBJ databases">
        <title>The genomes of 5 underutilized Papilionoideae crops provide insights into root nodulation and disease resistanc.</title>
        <authorList>
            <person name="Jiang F."/>
        </authorList>
    </citation>
    <scope>NUCLEOTIDE SEQUENCE [LARGE SCALE GENOMIC DNA]</scope>
    <source>
        <strain evidence="1">DUOXIRENSHENG_FW03</strain>
        <tissue evidence="1">Leaves</tissue>
    </source>
</reference>
<dbReference type="Proteomes" id="UP001386955">
    <property type="component" value="Unassembled WGS sequence"/>
</dbReference>
<gene>
    <name evidence="1" type="ORF">VNO78_08361</name>
</gene>
<dbReference type="AlphaFoldDB" id="A0AAN9XTP2"/>
<dbReference type="EMBL" id="JAYMYS010000002">
    <property type="protein sequence ID" value="KAK7406731.1"/>
    <property type="molecule type" value="Genomic_DNA"/>
</dbReference>
<protein>
    <submittedName>
        <fullName evidence="1">Uncharacterized protein</fullName>
    </submittedName>
</protein>
<accession>A0AAN9XTP2</accession>